<dbReference type="AlphaFoldDB" id="A0A699HPM1"/>
<gene>
    <name evidence="2" type="ORF">Tci_418373</name>
</gene>
<feature type="region of interest" description="Disordered" evidence="1">
    <location>
        <begin position="1"/>
        <end position="46"/>
    </location>
</feature>
<evidence type="ECO:0000256" key="1">
    <source>
        <dbReference type="SAM" id="MobiDB-lite"/>
    </source>
</evidence>
<sequence>MSEGESDEEETRQEEEESFDPIPRTPEGSKDEGNDEEDQDLRLSEEARIQEEKEADELYCDVDINQGMGLQVSQNIKDSHVTLTPVHPDGLQESSSVSSFVTSMLNPISDAGVESIFTTASSPIISLQTPTPIMTPSTIATIKTSSDAPIPPTIIPSTILENLPTFDSVFRFDERLKSLETTFSEYRQTNQFVDDVSAIPESVNATLEAEVLTRSSHSLRTSYAVVADLSEMELKKILIEKMEGNKSIQ</sequence>
<comment type="caution">
    <text evidence="2">The sequence shown here is derived from an EMBL/GenBank/DDBJ whole genome shotgun (WGS) entry which is preliminary data.</text>
</comment>
<proteinExistence type="predicted"/>
<accession>A0A699HPM1</accession>
<feature type="compositionally biased region" description="Acidic residues" evidence="1">
    <location>
        <begin position="1"/>
        <end position="19"/>
    </location>
</feature>
<organism evidence="2">
    <name type="scientific">Tanacetum cinerariifolium</name>
    <name type="common">Dalmatian daisy</name>
    <name type="synonym">Chrysanthemum cinerariifolium</name>
    <dbReference type="NCBI Taxonomy" id="118510"/>
    <lineage>
        <taxon>Eukaryota</taxon>
        <taxon>Viridiplantae</taxon>
        <taxon>Streptophyta</taxon>
        <taxon>Embryophyta</taxon>
        <taxon>Tracheophyta</taxon>
        <taxon>Spermatophyta</taxon>
        <taxon>Magnoliopsida</taxon>
        <taxon>eudicotyledons</taxon>
        <taxon>Gunneridae</taxon>
        <taxon>Pentapetalae</taxon>
        <taxon>asterids</taxon>
        <taxon>campanulids</taxon>
        <taxon>Asterales</taxon>
        <taxon>Asteraceae</taxon>
        <taxon>Asteroideae</taxon>
        <taxon>Anthemideae</taxon>
        <taxon>Anthemidinae</taxon>
        <taxon>Tanacetum</taxon>
    </lineage>
</organism>
<protein>
    <submittedName>
        <fullName evidence="2">Uncharacterized protein</fullName>
    </submittedName>
</protein>
<dbReference type="EMBL" id="BKCJ010180743">
    <property type="protein sequence ID" value="GEY46399.1"/>
    <property type="molecule type" value="Genomic_DNA"/>
</dbReference>
<evidence type="ECO:0000313" key="2">
    <source>
        <dbReference type="EMBL" id="GEY46399.1"/>
    </source>
</evidence>
<reference evidence="2" key="1">
    <citation type="journal article" date="2019" name="Sci. Rep.">
        <title>Draft genome of Tanacetum cinerariifolium, the natural source of mosquito coil.</title>
        <authorList>
            <person name="Yamashiro T."/>
            <person name="Shiraishi A."/>
            <person name="Satake H."/>
            <person name="Nakayama K."/>
        </authorList>
    </citation>
    <scope>NUCLEOTIDE SEQUENCE</scope>
</reference>
<name>A0A699HPM1_TANCI</name>